<dbReference type="GO" id="GO:0005829">
    <property type="term" value="C:cytosol"/>
    <property type="evidence" value="ECO:0007669"/>
    <property type="project" value="TreeGrafter"/>
</dbReference>
<dbReference type="InterPro" id="IPR015422">
    <property type="entry name" value="PyrdxlP-dep_Trfase_small"/>
</dbReference>
<dbReference type="AlphaFoldDB" id="J4VQ37"/>
<dbReference type="EMBL" id="JH725257">
    <property type="protein sequence ID" value="EJP60800.1"/>
    <property type="molecule type" value="Genomic_DNA"/>
</dbReference>
<comment type="similarity">
    <text evidence="1 3">Belongs to the class-III pyridoxal-phosphate-dependent aminotransferase family.</text>
</comment>
<dbReference type="PANTHER" id="PTHR43094:SF1">
    <property type="entry name" value="AMINOTRANSFERASE CLASS-III"/>
    <property type="match status" value="1"/>
</dbReference>
<sequence>MKLAVAFHRANKSPHRTHFVSRERSYHGNTIGAMCLSDNPGRTGPHEKVFDRLDVSFVKPAYAYRHQRSNETEAQYTARLDWRQNVAAFVAETVGDSTAGCIIAPKGYLEGVRRVCDEYGVLLILDEIMCESGRTATYFAFESEGAVCPDIVVLGKGLSGRYLPLAATLINHTVDETIEKAGGFIHGHAYQAHPISCASVLAVQRVIRSNGCLNHCKRLGDRMKTRLRALLAESEFVGDIRGRGLFWAMEFVADKRLKLPLAEGFAFGAKLRQFAHESGVAILSGSGTADGRAGDHIMLAPPLTITQLGLDWMTDSIKQAYSKTEEAYKNQSASK</sequence>
<dbReference type="GeneID" id="19893260"/>
<evidence type="ECO:0000256" key="3">
    <source>
        <dbReference type="RuleBase" id="RU003560"/>
    </source>
</evidence>
<dbReference type="RefSeq" id="XP_008603567.1">
    <property type="nucleotide sequence ID" value="XM_008605345.1"/>
</dbReference>
<dbReference type="InterPro" id="IPR005814">
    <property type="entry name" value="Aminotrans_3"/>
</dbReference>
<keyword evidence="2 3" id="KW-0663">Pyridoxal phosphate</keyword>
<evidence type="ECO:0000313" key="5">
    <source>
        <dbReference type="Proteomes" id="UP000002762"/>
    </source>
</evidence>
<evidence type="ECO:0000313" key="4">
    <source>
        <dbReference type="EMBL" id="EJP60800.1"/>
    </source>
</evidence>
<dbReference type="InterPro" id="IPR015424">
    <property type="entry name" value="PyrdxlP-dep_Trfase"/>
</dbReference>
<keyword evidence="4" id="KW-0032">Aminotransferase</keyword>
<dbReference type="HOGENOM" id="CLU_016922_4_0_1"/>
<name>J4VQ37_BEAB2</name>
<dbReference type="Proteomes" id="UP000002762">
    <property type="component" value="Unassembled WGS sequence"/>
</dbReference>
<keyword evidence="5" id="KW-1185">Reference proteome</keyword>
<proteinExistence type="inferred from homology"/>
<keyword evidence="4" id="KW-0808">Transferase</keyword>
<evidence type="ECO:0000256" key="1">
    <source>
        <dbReference type="ARBA" id="ARBA00008954"/>
    </source>
</evidence>
<organism evidence="4 5">
    <name type="scientific">Beauveria bassiana (strain ARSEF 2860)</name>
    <name type="common">White muscardine disease fungus</name>
    <name type="synonym">Tritirachium shiotae</name>
    <dbReference type="NCBI Taxonomy" id="655819"/>
    <lineage>
        <taxon>Eukaryota</taxon>
        <taxon>Fungi</taxon>
        <taxon>Dikarya</taxon>
        <taxon>Ascomycota</taxon>
        <taxon>Pezizomycotina</taxon>
        <taxon>Sordariomycetes</taxon>
        <taxon>Hypocreomycetidae</taxon>
        <taxon>Hypocreales</taxon>
        <taxon>Cordycipitaceae</taxon>
        <taxon>Beauveria</taxon>
    </lineage>
</organism>
<protein>
    <submittedName>
        <fullName evidence="4">Aminotransferase class-III</fullName>
    </submittedName>
</protein>
<dbReference type="GO" id="GO:0008483">
    <property type="term" value="F:transaminase activity"/>
    <property type="evidence" value="ECO:0007669"/>
    <property type="project" value="UniProtKB-KW"/>
</dbReference>
<dbReference type="InterPro" id="IPR015421">
    <property type="entry name" value="PyrdxlP-dep_Trfase_major"/>
</dbReference>
<dbReference type="InParanoid" id="J4VQ37"/>
<evidence type="ECO:0000256" key="2">
    <source>
        <dbReference type="ARBA" id="ARBA00022898"/>
    </source>
</evidence>
<dbReference type="Pfam" id="PF00202">
    <property type="entry name" value="Aminotran_3"/>
    <property type="match status" value="1"/>
</dbReference>
<dbReference type="SUPFAM" id="SSF53383">
    <property type="entry name" value="PLP-dependent transferases"/>
    <property type="match status" value="1"/>
</dbReference>
<dbReference type="PANTHER" id="PTHR43094">
    <property type="entry name" value="AMINOTRANSFERASE"/>
    <property type="match status" value="1"/>
</dbReference>
<reference evidence="4 5" key="1">
    <citation type="journal article" date="2012" name="Sci. Rep.">
        <title>Genomic perspectives on the evolution of fungal entomopathogenicity in Beauveria bassiana.</title>
        <authorList>
            <person name="Xiao G."/>
            <person name="Ying S.H."/>
            <person name="Zheng P."/>
            <person name="Wang Z.L."/>
            <person name="Zhang S."/>
            <person name="Xie X.Q."/>
            <person name="Shang Y."/>
            <person name="St Leger R.J."/>
            <person name="Zhao G.P."/>
            <person name="Wang C."/>
            <person name="Feng M.G."/>
        </authorList>
    </citation>
    <scope>NUCLEOTIDE SEQUENCE [LARGE SCALE GENOMIC DNA]</scope>
    <source>
        <strain evidence="4 5">ARSEF 2860</strain>
    </source>
</reference>
<dbReference type="Gene3D" id="3.40.640.10">
    <property type="entry name" value="Type I PLP-dependent aspartate aminotransferase-like (Major domain)"/>
    <property type="match status" value="1"/>
</dbReference>
<dbReference type="Gene3D" id="3.90.1150.10">
    <property type="entry name" value="Aspartate Aminotransferase, domain 1"/>
    <property type="match status" value="1"/>
</dbReference>
<dbReference type="GO" id="GO:0030170">
    <property type="term" value="F:pyridoxal phosphate binding"/>
    <property type="evidence" value="ECO:0007669"/>
    <property type="project" value="InterPro"/>
</dbReference>
<dbReference type="STRING" id="655819.J4VQ37"/>
<accession>J4VQ37</accession>
<gene>
    <name evidence="4" type="ORF">BBA_10248</name>
</gene>